<dbReference type="EMBL" id="CP023778">
    <property type="protein sequence ID" value="ATL67407.1"/>
    <property type="molecule type" value="Genomic_DNA"/>
</dbReference>
<protein>
    <submittedName>
        <fullName evidence="2">Uncharacterized protein</fullName>
    </submittedName>
</protein>
<keyword evidence="1" id="KW-1133">Transmembrane helix</keyword>
<dbReference type="AlphaFoldDB" id="A0A291RJ47"/>
<keyword evidence="1" id="KW-0472">Membrane</keyword>
<gene>
    <name evidence="2" type="ORF">CRH09_15575</name>
</gene>
<proteinExistence type="predicted"/>
<dbReference type="RefSeq" id="WP_098694550.1">
    <property type="nucleotide sequence ID" value="NZ_CP023778.1"/>
</dbReference>
<evidence type="ECO:0000313" key="2">
    <source>
        <dbReference type="EMBL" id="ATL67407.1"/>
    </source>
</evidence>
<keyword evidence="1" id="KW-0812">Transmembrane</keyword>
<accession>A0A291RJ47</accession>
<feature type="transmembrane region" description="Helical" evidence="1">
    <location>
        <begin position="52"/>
        <end position="69"/>
    </location>
</feature>
<feature type="transmembrane region" description="Helical" evidence="1">
    <location>
        <begin position="27"/>
        <end position="45"/>
    </location>
</feature>
<evidence type="ECO:0000256" key="1">
    <source>
        <dbReference type="SAM" id="Phobius"/>
    </source>
</evidence>
<organism evidence="2 3">
    <name type="scientific">Nocardia terpenica</name>
    <dbReference type="NCBI Taxonomy" id="455432"/>
    <lineage>
        <taxon>Bacteria</taxon>
        <taxon>Bacillati</taxon>
        <taxon>Actinomycetota</taxon>
        <taxon>Actinomycetes</taxon>
        <taxon>Mycobacteriales</taxon>
        <taxon>Nocardiaceae</taxon>
        <taxon>Nocardia</taxon>
    </lineage>
</organism>
<sequence length="107" mass="12243">MGVIWLVAAVAMLLLIVWWAFPTLARILGFLIALDSVLSIVLFPAQALPHRLWWLLLGIAVWLAGHWAWAFRHGFWASRIALRIFELPGIRHLIPRSTRVTPTDPSW</sequence>
<reference evidence="2 3" key="1">
    <citation type="submission" date="2017-10" db="EMBL/GenBank/DDBJ databases">
        <title>Comparative genomics between pathogenic Norcardia.</title>
        <authorList>
            <person name="Zeng L."/>
        </authorList>
    </citation>
    <scope>NUCLEOTIDE SEQUENCE [LARGE SCALE GENOMIC DNA]</scope>
    <source>
        <strain evidence="2 3">NC_YFY_NT001</strain>
    </source>
</reference>
<feature type="transmembrane region" description="Helical" evidence="1">
    <location>
        <begin position="5"/>
        <end position="21"/>
    </location>
</feature>
<dbReference type="KEGG" id="ntp:CRH09_15575"/>
<dbReference type="Proteomes" id="UP000221961">
    <property type="component" value="Chromosome"/>
</dbReference>
<dbReference type="GeneID" id="88358799"/>
<evidence type="ECO:0000313" key="3">
    <source>
        <dbReference type="Proteomes" id="UP000221961"/>
    </source>
</evidence>
<name>A0A291RJ47_9NOCA</name>